<feature type="region of interest" description="Disordered" evidence="2">
    <location>
        <begin position="442"/>
        <end position="516"/>
    </location>
</feature>
<feature type="region of interest" description="Disordered" evidence="2">
    <location>
        <begin position="20"/>
        <end position="189"/>
    </location>
</feature>
<protein>
    <submittedName>
        <fullName evidence="3">Uncharacterized protein</fullName>
    </submittedName>
</protein>
<keyword evidence="1" id="KW-0175">Coiled coil</keyword>
<organism evidence="3 4">
    <name type="scientific">Malassezia furfur</name>
    <name type="common">Pityriasis versicolor infection agent</name>
    <name type="synonym">Pityrosporum furfur</name>
    <dbReference type="NCBI Taxonomy" id="55194"/>
    <lineage>
        <taxon>Eukaryota</taxon>
        <taxon>Fungi</taxon>
        <taxon>Dikarya</taxon>
        <taxon>Basidiomycota</taxon>
        <taxon>Ustilaginomycotina</taxon>
        <taxon>Malasseziomycetes</taxon>
        <taxon>Malasseziales</taxon>
        <taxon>Malasseziaceae</taxon>
        <taxon>Malassezia</taxon>
    </lineage>
</organism>
<feature type="compositionally biased region" description="Low complexity" evidence="2">
    <location>
        <begin position="150"/>
        <end position="165"/>
    </location>
</feature>
<reference evidence="3 4" key="1">
    <citation type="journal article" date="2020" name="Elife">
        <title>Loss of centromere function drives karyotype evolution in closely related Malassezia species.</title>
        <authorList>
            <person name="Sankaranarayanan S.R."/>
            <person name="Ianiri G."/>
            <person name="Coelho M.A."/>
            <person name="Reza M.H."/>
            <person name="Thimmappa B.C."/>
            <person name="Ganguly P."/>
            <person name="Vadnala R.N."/>
            <person name="Sun S."/>
            <person name="Siddharthan R."/>
            <person name="Tellgren-Roth C."/>
            <person name="Dawson T.L."/>
            <person name="Heitman J."/>
            <person name="Sanyal K."/>
        </authorList>
    </citation>
    <scope>NUCLEOTIDE SEQUENCE [LARGE SCALE GENOMIC DNA]</scope>
    <source>
        <strain evidence="3">CBS14141</strain>
    </source>
</reference>
<feature type="compositionally biased region" description="Low complexity" evidence="2">
    <location>
        <begin position="1019"/>
        <end position="1043"/>
    </location>
</feature>
<feature type="compositionally biased region" description="Polar residues" evidence="2">
    <location>
        <begin position="460"/>
        <end position="472"/>
    </location>
</feature>
<proteinExistence type="predicted"/>
<feature type="compositionally biased region" description="Low complexity" evidence="2">
    <location>
        <begin position="1354"/>
        <end position="1374"/>
    </location>
</feature>
<evidence type="ECO:0000313" key="3">
    <source>
        <dbReference type="EMBL" id="WFD46654.1"/>
    </source>
</evidence>
<feature type="compositionally biased region" description="Basic and acidic residues" evidence="2">
    <location>
        <begin position="263"/>
        <end position="279"/>
    </location>
</feature>
<feature type="compositionally biased region" description="Low complexity" evidence="2">
    <location>
        <begin position="781"/>
        <end position="805"/>
    </location>
</feature>
<feature type="region of interest" description="Disordered" evidence="2">
    <location>
        <begin position="851"/>
        <end position="988"/>
    </location>
</feature>
<feature type="compositionally biased region" description="Low complexity" evidence="2">
    <location>
        <begin position="390"/>
        <end position="402"/>
    </location>
</feature>
<evidence type="ECO:0000256" key="1">
    <source>
        <dbReference type="SAM" id="Coils"/>
    </source>
</evidence>
<feature type="region of interest" description="Disordered" evidence="2">
    <location>
        <begin position="777"/>
        <end position="834"/>
    </location>
</feature>
<feature type="compositionally biased region" description="Low complexity" evidence="2">
    <location>
        <begin position="1087"/>
        <end position="1110"/>
    </location>
</feature>
<feature type="compositionally biased region" description="Polar residues" evidence="2">
    <location>
        <begin position="52"/>
        <end position="76"/>
    </location>
</feature>
<name>A0ABY8ENT8_MALFU</name>
<feature type="compositionally biased region" description="Polar residues" evidence="2">
    <location>
        <begin position="486"/>
        <end position="498"/>
    </location>
</feature>
<sequence>MGDSEERGRLEQIRAAKRALRKFQQRREQERGKRASRTLRASVVLQGGATPTLLTQSFKASNTATSSARESAQRATDASRRRHSRTQSMLSDASAADGRRSSVRLSQAMPPPSAGAGGKRRSVHVRNPSVSLGAQLPPPAGRRPMSMIFSHQPSSSLQGSSASAQRDSVPRMSMADVPKRRSRHSRQLSISTRRESFEVMSGRNLGAGTRTSQRASHAGRASVRFSALEAASVLFHAGMAQKPLPPVPQEWRAGLWDGDTDEGQDRESALEKLEGRGAARDTTPPAARRARPPSWLQPKPEAPHSSPPALGSPWDAAPPSAPAAPVEESLDTLVEEDEDESGSRTHAQAAARTEPCGTPADAVEALVAEAKRRQHGAADTVAEADTSTESSRALRPLRLSSLNASGTPLLGTTRRASAAMPKAVRRASNIYYKPAQAAQAQAAQATQADAAAPRGHHAPSTRSAQSSNTSWPLTDAAGSALFSPRSAASDSPGATSIESSDHTPKRAARPAPPAPEPVLARVQSELHAERERHLHEITELQREVEEVRHVMGAQLAGVAGARDAAEARVAALEADTAQLRERLEEAEGVRDMYADDVEGWRRRCSDLEQTIRTQQLRFKQEQSWRNAAMKRMQALSNRLKTHEGSFDSTSSSQLGPLSSVSSVSSTSLADGTFDGVPELPTLPEMPSEEELGDWSTHVARQLSKQAPEAAAPPQDLAPETVHLLADMRQQIMGLYAELKLEQSNHELTRSQLRDAQQAHAVQPDALAGVASPVTTFTPADVSQTPSAASSAAPSVSTPRSRASSASRRRRQAFLRDDGTSGSQSTTRSYTSSIDPAETTADVLFASHGKNPSLVGLGLGPPPRRTAAAERWDSVDATPRPDAVRATRDEPAWPETSQDTSWLDDDSPWASQEEAAQPHETPRPSTVQADAAAAAAASTPEPTPAAPAAPAETAPTRLVSAPLPPRTAPEPGKRASSAAGPRVPSVSAAHAVRTSIDALFGPASVDTPLLFGANEEPAEAEPAAPAQFAEPWSAPTEAAEPAEPCSTGAEPAEPWSTGAEPWSAPEDDWLKPAESAAPVAPDAPPPAAAGWPADATHDPSTTSSTADAPASNSYDGTAIEIPADLTQTAMQKSPDLETGGETGDESAWVDEEDTPTTPTFPRPEFIPEWSFEQAMFEAAQDVRVYELSGRKPCSKQSRRGAARVRPPPVEDFFGILNATELRPALPLPSYALDMPPVDLAKLQAAPPVRTSVLRAQPARGVARTAQAMLGRSAYVDEAAPAPFKAATAPATSVAIPFSDSVYDPYEPPVVEEERVTEQSPFMTQMFASVKSPWLASEKPIAADDCEAQLTSSPEIPITSPYTSPPSDALASASPWPTTPRTSTMDRLAPSIPPPSTPVPRSPDVRLASPNSAGQRFIRRDTQTRIPVPTPVWRLNFSQTTATHEARPCFTI</sequence>
<feature type="compositionally biased region" description="Low complexity" evidence="2">
    <location>
        <begin position="648"/>
        <end position="667"/>
    </location>
</feature>
<feature type="region of interest" description="Disordered" evidence="2">
    <location>
        <begin position="1354"/>
        <end position="1420"/>
    </location>
</feature>
<dbReference type="EMBL" id="CP046234">
    <property type="protein sequence ID" value="WFD46654.1"/>
    <property type="molecule type" value="Genomic_DNA"/>
</dbReference>
<feature type="compositionally biased region" description="Acidic residues" evidence="2">
    <location>
        <begin position="328"/>
        <end position="340"/>
    </location>
</feature>
<accession>A0ABY8ENT8</accession>
<feature type="region of interest" description="Disordered" evidence="2">
    <location>
        <begin position="1012"/>
        <end position="1115"/>
    </location>
</feature>
<feature type="compositionally biased region" description="Low complexity" evidence="2">
    <location>
        <begin position="442"/>
        <end position="452"/>
    </location>
</feature>
<feature type="coiled-coil region" evidence="1">
    <location>
        <begin position="523"/>
        <end position="589"/>
    </location>
</feature>
<feature type="region of interest" description="Disordered" evidence="2">
    <location>
        <begin position="638"/>
        <end position="680"/>
    </location>
</feature>
<feature type="compositionally biased region" description="Low complexity" evidence="2">
    <location>
        <begin position="1154"/>
        <end position="1163"/>
    </location>
</feature>
<feature type="region of interest" description="Disordered" evidence="2">
    <location>
        <begin position="1131"/>
        <end position="1163"/>
    </location>
</feature>
<dbReference type="Proteomes" id="UP000818624">
    <property type="component" value="Chromosome 1"/>
</dbReference>
<evidence type="ECO:0000256" key="2">
    <source>
        <dbReference type="SAM" id="MobiDB-lite"/>
    </source>
</evidence>
<feature type="compositionally biased region" description="Acidic residues" evidence="2">
    <location>
        <begin position="1141"/>
        <end position="1153"/>
    </location>
</feature>
<feature type="compositionally biased region" description="Low complexity" evidence="2">
    <location>
        <begin position="930"/>
        <end position="939"/>
    </location>
</feature>
<evidence type="ECO:0000313" key="4">
    <source>
        <dbReference type="Proteomes" id="UP000818624"/>
    </source>
</evidence>
<feature type="compositionally biased region" description="Polar residues" evidence="2">
    <location>
        <begin position="819"/>
        <end position="833"/>
    </location>
</feature>
<feature type="compositionally biased region" description="Pro residues" evidence="2">
    <location>
        <begin position="1389"/>
        <end position="1399"/>
    </location>
</feature>
<keyword evidence="4" id="KW-1185">Reference proteome</keyword>
<feature type="compositionally biased region" description="Basic and acidic residues" evidence="2">
    <location>
        <begin position="881"/>
        <end position="890"/>
    </location>
</feature>
<feature type="region of interest" description="Disordered" evidence="2">
    <location>
        <begin position="241"/>
        <end position="421"/>
    </location>
</feature>
<gene>
    <name evidence="3" type="ORF">GLX27_001291</name>
</gene>